<keyword evidence="2" id="KW-1185">Reference proteome</keyword>
<accession>A0A5S4GV27</accession>
<dbReference type="GO" id="GO:0008168">
    <property type="term" value="F:methyltransferase activity"/>
    <property type="evidence" value="ECO:0007669"/>
    <property type="project" value="UniProtKB-KW"/>
</dbReference>
<dbReference type="Proteomes" id="UP000306628">
    <property type="component" value="Unassembled WGS sequence"/>
</dbReference>
<gene>
    <name evidence="1" type="ORF">ETD85_10545</name>
</gene>
<dbReference type="InterPro" id="IPR029063">
    <property type="entry name" value="SAM-dependent_MTases_sf"/>
</dbReference>
<dbReference type="AlphaFoldDB" id="A0A5S4GV27"/>
<dbReference type="OrthoDB" id="8163513at2"/>
<evidence type="ECO:0000313" key="1">
    <source>
        <dbReference type="EMBL" id="TMR36619.1"/>
    </source>
</evidence>
<protein>
    <submittedName>
        <fullName evidence="1">SAM-dependent methyltransferase</fullName>
    </submittedName>
</protein>
<keyword evidence="1" id="KW-0489">Methyltransferase</keyword>
<proteinExistence type="predicted"/>
<keyword evidence="1" id="KW-0808">Transferase</keyword>
<dbReference type="RefSeq" id="WP_138689449.1">
    <property type="nucleotide sequence ID" value="NZ_JBHSAZ010000030.1"/>
</dbReference>
<dbReference type="Gene3D" id="3.40.50.150">
    <property type="entry name" value="Vaccinia Virus protein VP39"/>
    <property type="match status" value="1"/>
</dbReference>
<organism evidence="1 2">
    <name type="scientific">Nonomuraea zeae</name>
    <dbReference type="NCBI Taxonomy" id="1642303"/>
    <lineage>
        <taxon>Bacteria</taxon>
        <taxon>Bacillati</taxon>
        <taxon>Actinomycetota</taxon>
        <taxon>Actinomycetes</taxon>
        <taxon>Streptosporangiales</taxon>
        <taxon>Streptosporangiaceae</taxon>
        <taxon>Nonomuraea</taxon>
    </lineage>
</organism>
<name>A0A5S4GV27_9ACTN</name>
<dbReference type="EMBL" id="VCKX01000023">
    <property type="protein sequence ID" value="TMR36619.1"/>
    <property type="molecule type" value="Genomic_DNA"/>
</dbReference>
<dbReference type="SUPFAM" id="SSF53335">
    <property type="entry name" value="S-adenosyl-L-methionine-dependent methyltransferases"/>
    <property type="match status" value="1"/>
</dbReference>
<reference evidence="1 2" key="1">
    <citation type="submission" date="2019-05" db="EMBL/GenBank/DDBJ databases">
        <title>Draft genome sequence of Nonomuraea zeae DSM 100528.</title>
        <authorList>
            <person name="Saricaoglu S."/>
            <person name="Isik K."/>
        </authorList>
    </citation>
    <scope>NUCLEOTIDE SEQUENCE [LARGE SCALE GENOMIC DNA]</scope>
    <source>
        <strain evidence="1 2">DSM 100528</strain>
    </source>
</reference>
<comment type="caution">
    <text evidence="1">The sequence shown here is derived from an EMBL/GenBank/DDBJ whole genome shotgun (WGS) entry which is preliminary data.</text>
</comment>
<evidence type="ECO:0000313" key="2">
    <source>
        <dbReference type="Proteomes" id="UP000306628"/>
    </source>
</evidence>
<sequence length="205" mass="21912">MTEPDWAAWHDAYDQPGSPLERRLRVVQRQVGAALDAGVTRVVSLCAGQGRDLLPVLAAHPRRDEVRARLVELDEHNVDVARSIAPEGVEVVCGDAALLGAYEGAAPANLVLVCGVFGNISDADVRRTIGLLPQLCAPGAAVVWTRSRRAPDLVPQICSWFADGGFEAVSTESGPGDDAYCVGTHRYLGPPVALEAGERMFTFVR</sequence>
<dbReference type="GO" id="GO:0032259">
    <property type="term" value="P:methylation"/>
    <property type="evidence" value="ECO:0007669"/>
    <property type="project" value="UniProtKB-KW"/>
</dbReference>